<evidence type="ECO:0000256" key="3">
    <source>
        <dbReference type="ARBA" id="ARBA00022448"/>
    </source>
</evidence>
<keyword evidence="9" id="KW-0472">Membrane</keyword>
<dbReference type="EMBL" id="FOEN01000002">
    <property type="protein sequence ID" value="SEP84037.1"/>
    <property type="molecule type" value="Genomic_DNA"/>
</dbReference>
<dbReference type="PROSITE" id="PS00211">
    <property type="entry name" value="ABC_TRANSPORTER_1"/>
    <property type="match status" value="1"/>
</dbReference>
<dbReference type="InterPro" id="IPR027417">
    <property type="entry name" value="P-loop_NTPase"/>
</dbReference>
<protein>
    <submittedName>
        <fullName evidence="11">Oligopeptide transport system ATP-binding protein</fullName>
    </submittedName>
</protein>
<evidence type="ECO:0000259" key="10">
    <source>
        <dbReference type="PROSITE" id="PS50893"/>
    </source>
</evidence>
<evidence type="ECO:0000256" key="9">
    <source>
        <dbReference type="ARBA" id="ARBA00023136"/>
    </source>
</evidence>
<keyword evidence="5" id="KW-0997">Cell inner membrane</keyword>
<keyword evidence="7 11" id="KW-0067">ATP-binding</keyword>
<dbReference type="PANTHER" id="PTHR43297:SF14">
    <property type="entry name" value="ATPASE AAA-TYPE CORE DOMAIN-CONTAINING PROTEIN"/>
    <property type="match status" value="1"/>
</dbReference>
<gene>
    <name evidence="11" type="ORF">SAMN04488558_102170</name>
</gene>
<dbReference type="AlphaFoldDB" id="A0A1H9B5P2"/>
<dbReference type="SUPFAM" id="SSF52540">
    <property type="entry name" value="P-loop containing nucleoside triphosphate hydrolases"/>
    <property type="match status" value="1"/>
</dbReference>
<feature type="domain" description="ABC transporter" evidence="10">
    <location>
        <begin position="9"/>
        <end position="258"/>
    </location>
</feature>
<name>A0A1H9B5P2_9LACT</name>
<evidence type="ECO:0000256" key="5">
    <source>
        <dbReference type="ARBA" id="ARBA00022519"/>
    </source>
</evidence>
<dbReference type="OrthoDB" id="9802264at2"/>
<evidence type="ECO:0000256" key="7">
    <source>
        <dbReference type="ARBA" id="ARBA00022840"/>
    </source>
</evidence>
<evidence type="ECO:0000256" key="6">
    <source>
        <dbReference type="ARBA" id="ARBA00022741"/>
    </source>
</evidence>
<proteinExistence type="inferred from homology"/>
<evidence type="ECO:0000313" key="11">
    <source>
        <dbReference type="EMBL" id="SEP84037.1"/>
    </source>
</evidence>
<evidence type="ECO:0000256" key="8">
    <source>
        <dbReference type="ARBA" id="ARBA00022967"/>
    </source>
</evidence>
<evidence type="ECO:0000256" key="4">
    <source>
        <dbReference type="ARBA" id="ARBA00022475"/>
    </source>
</evidence>
<evidence type="ECO:0000256" key="1">
    <source>
        <dbReference type="ARBA" id="ARBA00004202"/>
    </source>
</evidence>
<dbReference type="PANTHER" id="PTHR43297">
    <property type="entry name" value="OLIGOPEPTIDE TRANSPORT ATP-BINDING PROTEIN APPD"/>
    <property type="match status" value="1"/>
</dbReference>
<dbReference type="GO" id="GO:0016887">
    <property type="term" value="F:ATP hydrolysis activity"/>
    <property type="evidence" value="ECO:0007669"/>
    <property type="project" value="InterPro"/>
</dbReference>
<keyword evidence="8" id="KW-1278">Translocase</keyword>
<dbReference type="InterPro" id="IPR013563">
    <property type="entry name" value="Oligopep_ABC_C"/>
</dbReference>
<keyword evidence="3" id="KW-0813">Transport</keyword>
<dbReference type="GO" id="GO:0005524">
    <property type="term" value="F:ATP binding"/>
    <property type="evidence" value="ECO:0007669"/>
    <property type="project" value="UniProtKB-KW"/>
</dbReference>
<dbReference type="InterPro" id="IPR003439">
    <property type="entry name" value="ABC_transporter-like_ATP-bd"/>
</dbReference>
<dbReference type="InterPro" id="IPR003593">
    <property type="entry name" value="AAA+_ATPase"/>
</dbReference>
<keyword evidence="6" id="KW-0547">Nucleotide-binding</keyword>
<dbReference type="PROSITE" id="PS50893">
    <property type="entry name" value="ABC_TRANSPORTER_2"/>
    <property type="match status" value="1"/>
</dbReference>
<dbReference type="STRING" id="89093.SAMN04488558_102170"/>
<dbReference type="FunFam" id="3.40.50.300:FF:000016">
    <property type="entry name" value="Oligopeptide ABC transporter ATP-binding component"/>
    <property type="match status" value="1"/>
</dbReference>
<dbReference type="GO" id="GO:0005886">
    <property type="term" value="C:plasma membrane"/>
    <property type="evidence" value="ECO:0007669"/>
    <property type="project" value="UniProtKB-SubCell"/>
</dbReference>
<keyword evidence="4" id="KW-1003">Cell membrane</keyword>
<dbReference type="Proteomes" id="UP000198833">
    <property type="component" value="Unassembled WGS sequence"/>
</dbReference>
<dbReference type="Gene3D" id="3.40.50.300">
    <property type="entry name" value="P-loop containing nucleotide triphosphate hydrolases"/>
    <property type="match status" value="1"/>
</dbReference>
<keyword evidence="12" id="KW-1185">Reference proteome</keyword>
<dbReference type="CDD" id="cd03257">
    <property type="entry name" value="ABC_NikE_OppD_transporters"/>
    <property type="match status" value="1"/>
</dbReference>
<dbReference type="InterPro" id="IPR017871">
    <property type="entry name" value="ABC_transporter-like_CS"/>
</dbReference>
<evidence type="ECO:0000256" key="2">
    <source>
        <dbReference type="ARBA" id="ARBA00005417"/>
    </source>
</evidence>
<reference evidence="11 12" key="1">
    <citation type="submission" date="2016-10" db="EMBL/GenBank/DDBJ databases">
        <authorList>
            <person name="de Groot N.N."/>
        </authorList>
    </citation>
    <scope>NUCLEOTIDE SEQUENCE [LARGE SCALE GENOMIC DNA]</scope>
    <source>
        <strain evidence="11 12">DSM 15695</strain>
    </source>
</reference>
<dbReference type="InterPro" id="IPR050388">
    <property type="entry name" value="ABC_Ni/Peptide_Import"/>
</dbReference>
<dbReference type="Pfam" id="PF08352">
    <property type="entry name" value="oligo_HPY"/>
    <property type="match status" value="1"/>
</dbReference>
<organism evidence="11 12">
    <name type="scientific">Ignavigranum ruoffiae</name>
    <dbReference type="NCBI Taxonomy" id="89093"/>
    <lineage>
        <taxon>Bacteria</taxon>
        <taxon>Bacillati</taxon>
        <taxon>Bacillota</taxon>
        <taxon>Bacilli</taxon>
        <taxon>Lactobacillales</taxon>
        <taxon>Aerococcaceae</taxon>
        <taxon>Ignavigranum</taxon>
    </lineage>
</organism>
<dbReference type="Pfam" id="PF00005">
    <property type="entry name" value="ABC_tran"/>
    <property type="match status" value="1"/>
</dbReference>
<comment type="subcellular location">
    <subcellularLocation>
        <location evidence="1">Cell membrane</location>
        <topology evidence="1">Peripheral membrane protein</topology>
    </subcellularLocation>
</comment>
<evidence type="ECO:0000313" key="12">
    <source>
        <dbReference type="Proteomes" id="UP000198833"/>
    </source>
</evidence>
<accession>A0A1H9B5P2</accession>
<comment type="similarity">
    <text evidence="2">Belongs to the ABC transporter superfamily.</text>
</comment>
<dbReference type="SMART" id="SM00382">
    <property type="entry name" value="AAA"/>
    <property type="match status" value="1"/>
</dbReference>
<sequence length="284" mass="32025">MVENCILDIKHLTVSYRRGSQTLIAVDDVSFQVFPGDILGIVGESGSGKSTIAKTIMLLNKNKYTNYQSGKILFHQENILDMNDKTIEKIRGKRIAMIFQNASTALNPVYTIGQQISEMIRIHQNCSKKDLERRVIHLLNEVKLTHPESRLKQYPHELSGGMQQRVMIAMALACQPEVVIADEPTTALDVTTQAEILKLLLSLQKKFGLTILFISHDMGVIAQICNRVLVMYKGKLVEKGKTEDLFCNPYHPYTKALLASIPNVNERVKRLKTLSDFGIEANER</sequence>
<dbReference type="GO" id="GO:0015833">
    <property type="term" value="P:peptide transport"/>
    <property type="evidence" value="ECO:0007669"/>
    <property type="project" value="InterPro"/>
</dbReference>
<dbReference type="RefSeq" id="WP_159428828.1">
    <property type="nucleotide sequence ID" value="NZ_FOEN01000002.1"/>
</dbReference>